<comment type="caution">
    <text evidence="3">The sequence shown here is derived from an EMBL/GenBank/DDBJ whole genome shotgun (WGS) entry which is preliminary data.</text>
</comment>
<keyword evidence="4" id="KW-1185">Reference proteome</keyword>
<gene>
    <name evidence="3" type="ORF">A2U01_0037569</name>
</gene>
<sequence length="229" mass="25535">IKDVIYLAGTPWLKYGRRELPTKISLTNFKPVARAWGEFFVKSIVPTANSSEYQVDNAAIVKMIIEGTDFDLGNTLCASIRTKANQEERTFSLGHYNLITALCRAKHVPEYHGDEMMYSIKALSVSLYRGYTRNAGQPSVVEADDNGGDSADEMNQFEDGTHPQQQPPQVHHSDDDIAALMTQLAIAEACNVPHIFYSDESALYQAAKARRATYEPPPVYPAYPTRESL</sequence>
<dbReference type="Pfam" id="PF20167">
    <property type="entry name" value="Transposase_32"/>
    <property type="match status" value="1"/>
</dbReference>
<reference evidence="3 4" key="1">
    <citation type="journal article" date="2018" name="Front. Plant Sci.">
        <title>Red Clover (Trifolium pratense) and Zigzag Clover (T. medium) - A Picture of Genomic Similarities and Differences.</title>
        <authorList>
            <person name="Dluhosova J."/>
            <person name="Istvanek J."/>
            <person name="Nedelnik J."/>
            <person name="Repkova J."/>
        </authorList>
    </citation>
    <scope>NUCLEOTIDE SEQUENCE [LARGE SCALE GENOMIC DNA]</scope>
    <source>
        <strain evidence="4">cv. 10/8</strain>
        <tissue evidence="3">Leaf</tissue>
    </source>
</reference>
<feature type="non-terminal residue" evidence="3">
    <location>
        <position position="229"/>
    </location>
</feature>
<dbReference type="InterPro" id="IPR046796">
    <property type="entry name" value="Transposase_32_dom"/>
</dbReference>
<proteinExistence type="predicted"/>
<feature type="region of interest" description="Disordered" evidence="1">
    <location>
        <begin position="138"/>
        <end position="173"/>
    </location>
</feature>
<evidence type="ECO:0000256" key="1">
    <source>
        <dbReference type="SAM" id="MobiDB-lite"/>
    </source>
</evidence>
<evidence type="ECO:0000259" key="2">
    <source>
        <dbReference type="Pfam" id="PF20167"/>
    </source>
</evidence>
<accession>A0A392PXL9</accession>
<feature type="non-terminal residue" evidence="3">
    <location>
        <position position="1"/>
    </location>
</feature>
<feature type="domain" description="Putative plant transposon protein" evidence="2">
    <location>
        <begin position="3"/>
        <end position="109"/>
    </location>
</feature>
<evidence type="ECO:0000313" key="4">
    <source>
        <dbReference type="Proteomes" id="UP000265520"/>
    </source>
</evidence>
<organism evidence="3 4">
    <name type="scientific">Trifolium medium</name>
    <dbReference type="NCBI Taxonomy" id="97028"/>
    <lineage>
        <taxon>Eukaryota</taxon>
        <taxon>Viridiplantae</taxon>
        <taxon>Streptophyta</taxon>
        <taxon>Embryophyta</taxon>
        <taxon>Tracheophyta</taxon>
        <taxon>Spermatophyta</taxon>
        <taxon>Magnoliopsida</taxon>
        <taxon>eudicotyledons</taxon>
        <taxon>Gunneridae</taxon>
        <taxon>Pentapetalae</taxon>
        <taxon>rosids</taxon>
        <taxon>fabids</taxon>
        <taxon>Fabales</taxon>
        <taxon>Fabaceae</taxon>
        <taxon>Papilionoideae</taxon>
        <taxon>50 kb inversion clade</taxon>
        <taxon>NPAAA clade</taxon>
        <taxon>Hologalegina</taxon>
        <taxon>IRL clade</taxon>
        <taxon>Trifolieae</taxon>
        <taxon>Trifolium</taxon>
    </lineage>
</organism>
<dbReference type="EMBL" id="LXQA010100793">
    <property type="protein sequence ID" value="MCI16427.1"/>
    <property type="molecule type" value="Genomic_DNA"/>
</dbReference>
<name>A0A392PXL9_9FABA</name>
<protein>
    <recommendedName>
        <fullName evidence="2">Putative plant transposon protein domain-containing protein</fullName>
    </recommendedName>
</protein>
<dbReference type="Proteomes" id="UP000265520">
    <property type="component" value="Unassembled WGS sequence"/>
</dbReference>
<dbReference type="AlphaFoldDB" id="A0A392PXL9"/>
<evidence type="ECO:0000313" key="3">
    <source>
        <dbReference type="EMBL" id="MCI16427.1"/>
    </source>
</evidence>
<feature type="compositionally biased region" description="Acidic residues" evidence="1">
    <location>
        <begin position="142"/>
        <end position="156"/>
    </location>
</feature>